<sequence>MAKTYLMKFVTDLKGRLDRIGGLPSHLPDSFPAGPNGEELAFLAQFECIAPRMERPGIKLIQIYQDPVGEPWPHAVTLGHDARENIEQAGLRHPDLSRYEIIWNEYEEPVEPFDWEGVEALSESEEGILQSAKAGGLCYLDSTINSDEQFLLQLPEGDLSTNKRIFGGLTLLVVLNSNGEVEALLG</sequence>
<dbReference type="AlphaFoldDB" id="A0A518FLB0"/>
<dbReference type="EMBL" id="CP036317">
    <property type="protein sequence ID" value="QDV17133.1"/>
    <property type="molecule type" value="Genomic_DNA"/>
</dbReference>
<accession>A0A518FLB0</accession>
<evidence type="ECO:0000313" key="1">
    <source>
        <dbReference type="EMBL" id="QDV17133.1"/>
    </source>
</evidence>
<dbReference type="RefSeq" id="WP_145455112.1">
    <property type="nucleotide sequence ID" value="NZ_CP036317.1"/>
</dbReference>
<organism evidence="1 2">
    <name type="scientific">Gimesia panareensis</name>
    <dbReference type="NCBI Taxonomy" id="2527978"/>
    <lineage>
        <taxon>Bacteria</taxon>
        <taxon>Pseudomonadati</taxon>
        <taxon>Planctomycetota</taxon>
        <taxon>Planctomycetia</taxon>
        <taxon>Planctomycetales</taxon>
        <taxon>Planctomycetaceae</taxon>
        <taxon>Gimesia</taxon>
    </lineage>
</organism>
<reference evidence="1 2" key="1">
    <citation type="submission" date="2019-02" db="EMBL/GenBank/DDBJ databases">
        <title>Deep-cultivation of Planctomycetes and their phenomic and genomic characterization uncovers novel biology.</title>
        <authorList>
            <person name="Wiegand S."/>
            <person name="Jogler M."/>
            <person name="Boedeker C."/>
            <person name="Pinto D."/>
            <person name="Vollmers J."/>
            <person name="Rivas-Marin E."/>
            <person name="Kohn T."/>
            <person name="Peeters S.H."/>
            <person name="Heuer A."/>
            <person name="Rast P."/>
            <person name="Oberbeckmann S."/>
            <person name="Bunk B."/>
            <person name="Jeske O."/>
            <person name="Meyerdierks A."/>
            <person name="Storesund J.E."/>
            <person name="Kallscheuer N."/>
            <person name="Luecker S."/>
            <person name="Lage O.M."/>
            <person name="Pohl T."/>
            <person name="Merkel B.J."/>
            <person name="Hornburger P."/>
            <person name="Mueller R.-W."/>
            <person name="Bruemmer F."/>
            <person name="Labrenz M."/>
            <person name="Spormann A.M."/>
            <person name="Op den Camp H."/>
            <person name="Overmann J."/>
            <person name="Amann R."/>
            <person name="Jetten M.S.M."/>
            <person name="Mascher T."/>
            <person name="Medema M.H."/>
            <person name="Devos D.P."/>
            <person name="Kaster A.-K."/>
            <person name="Ovreas L."/>
            <person name="Rohde M."/>
            <person name="Galperin M.Y."/>
            <person name="Jogler C."/>
        </authorList>
    </citation>
    <scope>NUCLEOTIDE SEQUENCE [LARGE SCALE GENOMIC DNA]</scope>
    <source>
        <strain evidence="1 2">Pan153</strain>
    </source>
</reference>
<evidence type="ECO:0000313" key="2">
    <source>
        <dbReference type="Proteomes" id="UP000320839"/>
    </source>
</evidence>
<gene>
    <name evidence="1" type="ORF">Pan153_17680</name>
</gene>
<proteinExistence type="predicted"/>
<protein>
    <recommendedName>
        <fullName evidence="3">DUF1963 domain-containing protein</fullName>
    </recommendedName>
</protein>
<dbReference type="Proteomes" id="UP000320839">
    <property type="component" value="Chromosome"/>
</dbReference>
<evidence type="ECO:0008006" key="3">
    <source>
        <dbReference type="Google" id="ProtNLM"/>
    </source>
</evidence>
<name>A0A518FLB0_9PLAN</name>